<dbReference type="AlphaFoldDB" id="A0A812SLW8"/>
<protein>
    <submittedName>
        <fullName evidence="1">Uncharacterized protein</fullName>
    </submittedName>
</protein>
<organism evidence="1 2">
    <name type="scientific">Symbiodinium natans</name>
    <dbReference type="NCBI Taxonomy" id="878477"/>
    <lineage>
        <taxon>Eukaryota</taxon>
        <taxon>Sar</taxon>
        <taxon>Alveolata</taxon>
        <taxon>Dinophyceae</taxon>
        <taxon>Suessiales</taxon>
        <taxon>Symbiodiniaceae</taxon>
        <taxon>Symbiodinium</taxon>
    </lineage>
</organism>
<dbReference type="EMBL" id="CAJNDS010002478">
    <property type="protein sequence ID" value="CAE7491796.1"/>
    <property type="molecule type" value="Genomic_DNA"/>
</dbReference>
<gene>
    <name evidence="1" type="ORF">SNAT2548_LOCUS27563</name>
</gene>
<reference evidence="1" key="1">
    <citation type="submission" date="2021-02" db="EMBL/GenBank/DDBJ databases">
        <authorList>
            <person name="Dougan E. K."/>
            <person name="Rhodes N."/>
            <person name="Thang M."/>
            <person name="Chan C."/>
        </authorList>
    </citation>
    <scope>NUCLEOTIDE SEQUENCE</scope>
</reference>
<dbReference type="Proteomes" id="UP000604046">
    <property type="component" value="Unassembled WGS sequence"/>
</dbReference>
<sequence>MLYMRGICGPEFGKVEAAEHFKKLVQAYEQLLPEAEARACEADKAKYRYILKAAVMAKKAEEERRARVAAPECQLREGTAQRVRPWDIPTEEASMWTWFTCCFTRSATLL</sequence>
<comment type="caution">
    <text evidence="1">The sequence shown here is derived from an EMBL/GenBank/DDBJ whole genome shotgun (WGS) entry which is preliminary data.</text>
</comment>
<keyword evidence="2" id="KW-1185">Reference proteome</keyword>
<evidence type="ECO:0000313" key="2">
    <source>
        <dbReference type="Proteomes" id="UP000604046"/>
    </source>
</evidence>
<name>A0A812SLW8_9DINO</name>
<evidence type="ECO:0000313" key="1">
    <source>
        <dbReference type="EMBL" id="CAE7491796.1"/>
    </source>
</evidence>
<accession>A0A812SLW8</accession>
<proteinExistence type="predicted"/>